<accession>A0ABV9J9W1</accession>
<reference evidence="2" key="1">
    <citation type="journal article" date="2019" name="Int. J. Syst. Evol. Microbiol.">
        <title>The Global Catalogue of Microorganisms (GCM) 10K type strain sequencing project: providing services to taxonomists for standard genome sequencing and annotation.</title>
        <authorList>
            <consortium name="The Broad Institute Genomics Platform"/>
            <consortium name="The Broad Institute Genome Sequencing Center for Infectious Disease"/>
            <person name="Wu L."/>
            <person name="Ma J."/>
        </authorList>
    </citation>
    <scope>NUCLEOTIDE SEQUENCE [LARGE SCALE GENOMIC DNA]</scope>
    <source>
        <strain evidence="2">CCUG 63287</strain>
    </source>
</reference>
<organism evidence="1 2">
    <name type="scientific">Lactococcus nasutitermitis</name>
    <dbReference type="NCBI Taxonomy" id="1652957"/>
    <lineage>
        <taxon>Bacteria</taxon>
        <taxon>Bacillati</taxon>
        <taxon>Bacillota</taxon>
        <taxon>Bacilli</taxon>
        <taxon>Lactobacillales</taxon>
        <taxon>Streptococcaceae</taxon>
        <taxon>Lactococcus</taxon>
    </lineage>
</organism>
<evidence type="ECO:0008006" key="3">
    <source>
        <dbReference type="Google" id="ProtNLM"/>
    </source>
</evidence>
<comment type="caution">
    <text evidence="1">The sequence shown here is derived from an EMBL/GenBank/DDBJ whole genome shotgun (WGS) entry which is preliminary data.</text>
</comment>
<evidence type="ECO:0000313" key="2">
    <source>
        <dbReference type="Proteomes" id="UP001595987"/>
    </source>
</evidence>
<sequence length="132" mass="14914">MSKRKREIMSKTIKAIGLKMNVNRIKGLPDGIKNAYLKRVATNGELIFVGNANDAAKWEENDENIERLEKFAKEYELELVWFELEEHSVSKVTKQENGLTLETTVTASSKGEAKKMLEQISGIEMIGSPVKE</sequence>
<proteinExistence type="predicted"/>
<protein>
    <recommendedName>
        <fullName evidence="3">Phage protein</fullName>
    </recommendedName>
</protein>
<keyword evidence="2" id="KW-1185">Reference proteome</keyword>
<gene>
    <name evidence="1" type="ORF">ACFO26_01570</name>
</gene>
<dbReference type="EMBL" id="JBHSGD010000001">
    <property type="protein sequence ID" value="MFC4651598.1"/>
    <property type="molecule type" value="Genomic_DNA"/>
</dbReference>
<name>A0ABV9J9W1_9LACT</name>
<dbReference type="Proteomes" id="UP001595987">
    <property type="component" value="Unassembled WGS sequence"/>
</dbReference>
<dbReference type="RefSeq" id="WP_213534124.1">
    <property type="nucleotide sequence ID" value="NZ_BOVQ01000003.1"/>
</dbReference>
<evidence type="ECO:0000313" key="1">
    <source>
        <dbReference type="EMBL" id="MFC4651598.1"/>
    </source>
</evidence>